<dbReference type="Pfam" id="PF01214">
    <property type="entry name" value="CK_II_beta"/>
    <property type="match status" value="1"/>
</dbReference>
<reference evidence="4 5" key="1">
    <citation type="submission" date="2017-12" db="EMBL/GenBank/DDBJ databases">
        <title>Sequencing, de novo assembly and annotation of complete genome of a new Thraustochytrid species, strain FCC1311.</title>
        <authorList>
            <person name="Sedici K."/>
            <person name="Godart F."/>
            <person name="Aiese Cigliano R."/>
            <person name="Sanseverino W."/>
            <person name="Barakat M."/>
            <person name="Ortet P."/>
            <person name="Marechal E."/>
            <person name="Cagnac O."/>
            <person name="Amato A."/>
        </authorList>
    </citation>
    <scope>NUCLEOTIDE SEQUENCE [LARGE SCALE GENOMIC DNA]</scope>
</reference>
<comment type="similarity">
    <text evidence="1 2">Belongs to the casein kinase 2 subunit beta family.</text>
</comment>
<dbReference type="PROSITE" id="PS01101">
    <property type="entry name" value="CK2_BETA"/>
    <property type="match status" value="1"/>
</dbReference>
<dbReference type="Gene3D" id="2.20.25.20">
    <property type="match status" value="1"/>
</dbReference>
<dbReference type="PRINTS" id="PR00472">
    <property type="entry name" value="CASNKINASEII"/>
</dbReference>
<keyword evidence="4" id="KW-0808">Transferase</keyword>
<protein>
    <recommendedName>
        <fullName evidence="2">Casein kinase II subunit beta</fullName>
        <shortName evidence="2">CK II beta</shortName>
    </recommendedName>
</protein>
<dbReference type="GO" id="GO:0019887">
    <property type="term" value="F:protein kinase regulator activity"/>
    <property type="evidence" value="ECO:0007669"/>
    <property type="project" value="InterPro"/>
</dbReference>
<proteinExistence type="inferred from homology"/>
<evidence type="ECO:0000256" key="2">
    <source>
        <dbReference type="RuleBase" id="RU361268"/>
    </source>
</evidence>
<dbReference type="PANTHER" id="PTHR11740:SF0">
    <property type="entry name" value="CASEIN KINASE II SUBUNIT BETA"/>
    <property type="match status" value="1"/>
</dbReference>
<dbReference type="GO" id="GO:0016301">
    <property type="term" value="F:kinase activity"/>
    <property type="evidence" value="ECO:0007669"/>
    <property type="project" value="UniProtKB-KW"/>
</dbReference>
<comment type="subunit">
    <text evidence="2">Tetramer of two alpha and two beta subunits.</text>
</comment>
<dbReference type="EMBL" id="BEYU01000139">
    <property type="protein sequence ID" value="GBG33026.1"/>
    <property type="molecule type" value="Genomic_DNA"/>
</dbReference>
<dbReference type="SUPFAM" id="SSF57798">
    <property type="entry name" value="Casein kinase II beta subunit"/>
    <property type="match status" value="1"/>
</dbReference>
<dbReference type="InterPro" id="IPR016149">
    <property type="entry name" value="Casein_kin_II_reg-sub_N"/>
</dbReference>
<dbReference type="InParanoid" id="A0A2R5GQ71"/>
<name>A0A2R5GQ71_9STRA</name>
<dbReference type="GO" id="GO:0005956">
    <property type="term" value="C:protein kinase CK2 complex"/>
    <property type="evidence" value="ECO:0007669"/>
    <property type="project" value="UniProtKB-UniRule"/>
</dbReference>
<dbReference type="FunFam" id="1.10.1820.10:FF:000005">
    <property type="entry name" value="Casein kinase II subunit beta"/>
    <property type="match status" value="1"/>
</dbReference>
<evidence type="ECO:0000256" key="1">
    <source>
        <dbReference type="ARBA" id="ARBA00006941"/>
    </source>
</evidence>
<comment type="caution">
    <text evidence="4">The sequence shown here is derived from an EMBL/GenBank/DDBJ whole genome shotgun (WGS) entry which is preliminary data.</text>
</comment>
<dbReference type="FunCoup" id="A0A2R5GQ71">
    <property type="interactions" value="22"/>
</dbReference>
<dbReference type="Proteomes" id="UP000241890">
    <property type="component" value="Unassembled WGS sequence"/>
</dbReference>
<dbReference type="AlphaFoldDB" id="A0A2R5GQ71"/>
<dbReference type="OrthoDB" id="3971593at2759"/>
<dbReference type="PANTHER" id="PTHR11740">
    <property type="entry name" value="CASEIN KINASE II SUBUNIT BETA"/>
    <property type="match status" value="1"/>
</dbReference>
<feature type="region of interest" description="Disordered" evidence="3">
    <location>
        <begin position="214"/>
        <end position="239"/>
    </location>
</feature>
<dbReference type="Gene3D" id="1.10.1820.10">
    <property type="entry name" value="protein kinase ck2 holoenzyme, chain C, domain 1"/>
    <property type="match status" value="1"/>
</dbReference>
<sequence length="239" mass="27515">MMSSSSEGDSSGVESWIEWFCKQEGNEFFCEVDRRYIEDSFNLYGLREIIGPNFKRCLDVILDRIEPTSSDEALERQVQDLYGLIHARFIITKRGQDKMRRKMKDIDFGVCPRLPCQQQPVLPVGLKDEIDVSGVMVYCPRCNDVFLPANRCGYRSDDMDLDGAYFGTTFPHLFMMQFPELWPPAPIRVESYVPRVFGFKVRLPARPLADEDTVMHDESKPNPMPAVQDQQQVANDAKK</sequence>
<keyword evidence="4" id="KW-0418">Kinase</keyword>
<dbReference type="InterPro" id="IPR035991">
    <property type="entry name" value="Casein_kinase_II_beta-like"/>
</dbReference>
<gene>
    <name evidence="4" type="ORF">FCC1311_092502</name>
</gene>
<accession>A0A2R5GQ71</accession>
<dbReference type="SMART" id="SM01085">
    <property type="entry name" value="CK_II_beta"/>
    <property type="match status" value="1"/>
</dbReference>
<organism evidence="4 5">
    <name type="scientific">Hondaea fermentalgiana</name>
    <dbReference type="NCBI Taxonomy" id="2315210"/>
    <lineage>
        <taxon>Eukaryota</taxon>
        <taxon>Sar</taxon>
        <taxon>Stramenopiles</taxon>
        <taxon>Bigyra</taxon>
        <taxon>Labyrinthulomycetes</taxon>
        <taxon>Thraustochytrida</taxon>
        <taxon>Thraustochytriidae</taxon>
        <taxon>Hondaea</taxon>
    </lineage>
</organism>
<evidence type="ECO:0000256" key="3">
    <source>
        <dbReference type="SAM" id="MobiDB-lite"/>
    </source>
</evidence>
<dbReference type="InterPro" id="IPR000704">
    <property type="entry name" value="Casein_kinase_II_reg-sub"/>
</dbReference>
<keyword evidence="5" id="KW-1185">Reference proteome</keyword>
<dbReference type="GO" id="GO:0005737">
    <property type="term" value="C:cytoplasm"/>
    <property type="evidence" value="ECO:0007669"/>
    <property type="project" value="TreeGrafter"/>
</dbReference>
<evidence type="ECO:0000313" key="5">
    <source>
        <dbReference type="Proteomes" id="UP000241890"/>
    </source>
</evidence>
<dbReference type="FunFam" id="2.20.25.20:FF:000001">
    <property type="entry name" value="Casein kinase II subunit beta"/>
    <property type="match status" value="1"/>
</dbReference>
<evidence type="ECO:0000313" key="4">
    <source>
        <dbReference type="EMBL" id="GBG33026.1"/>
    </source>
</evidence>
<feature type="compositionally biased region" description="Low complexity" evidence="3">
    <location>
        <begin position="226"/>
        <end position="239"/>
    </location>
</feature>